<comment type="similarity">
    <text evidence="1 3">Belongs to the short-chain dehydrogenases/reductases (SDR) family.</text>
</comment>
<keyword evidence="5" id="KW-1185">Reference proteome</keyword>
<dbReference type="CDD" id="cd05374">
    <property type="entry name" value="17beta-HSD-like_SDR_c"/>
    <property type="match status" value="1"/>
</dbReference>
<evidence type="ECO:0000313" key="5">
    <source>
        <dbReference type="Proteomes" id="UP000093343"/>
    </source>
</evidence>
<comment type="caution">
    <text evidence="4">The sequence shown here is derived from an EMBL/GenBank/DDBJ whole genome shotgun (WGS) entry which is preliminary data.</text>
</comment>
<dbReference type="Gene3D" id="3.40.50.720">
    <property type="entry name" value="NAD(P)-binding Rossmann-like Domain"/>
    <property type="match status" value="1"/>
</dbReference>
<dbReference type="InterPro" id="IPR051911">
    <property type="entry name" value="SDR_oxidoreductase"/>
</dbReference>
<protein>
    <submittedName>
        <fullName evidence="4">Short-chain dehydrogenase/reductase</fullName>
    </submittedName>
</protein>
<dbReference type="Pfam" id="PF00106">
    <property type="entry name" value="adh_short"/>
    <property type="match status" value="1"/>
</dbReference>
<dbReference type="PANTHER" id="PTHR43976:SF16">
    <property type="entry name" value="SHORT-CHAIN DEHYDROGENASE_REDUCTASE FAMILY PROTEIN"/>
    <property type="match status" value="1"/>
</dbReference>
<evidence type="ECO:0000256" key="1">
    <source>
        <dbReference type="ARBA" id="ARBA00006484"/>
    </source>
</evidence>
<evidence type="ECO:0000313" key="4">
    <source>
        <dbReference type="EMBL" id="OCB78306.1"/>
    </source>
</evidence>
<dbReference type="PANTHER" id="PTHR43976">
    <property type="entry name" value="SHORT CHAIN DEHYDROGENASE"/>
    <property type="match status" value="1"/>
</dbReference>
<dbReference type="SUPFAM" id="SSF51735">
    <property type="entry name" value="NAD(P)-binding Rossmann-fold domains"/>
    <property type="match status" value="1"/>
</dbReference>
<dbReference type="PRINTS" id="PR00081">
    <property type="entry name" value="GDHRDH"/>
</dbReference>
<name>A0ABX2XUQ1_9FLAO</name>
<dbReference type="EMBL" id="LVEN01000001">
    <property type="protein sequence ID" value="OCB78306.1"/>
    <property type="molecule type" value="Genomic_DNA"/>
</dbReference>
<dbReference type="InterPro" id="IPR002347">
    <property type="entry name" value="SDR_fam"/>
</dbReference>
<keyword evidence="2" id="KW-0560">Oxidoreductase</keyword>
<evidence type="ECO:0000256" key="3">
    <source>
        <dbReference type="RuleBase" id="RU000363"/>
    </source>
</evidence>
<dbReference type="PRINTS" id="PR00080">
    <property type="entry name" value="SDRFAMILY"/>
</dbReference>
<sequence length="268" mass="29325">MKTIFITGASGGLGKAAAKLFQSNGWKVIATMRNPEKETELNTLENVTLLALDLTQPSQVQKTIKAAIELGDIDVVLNNAGYGLTGPFEAYSAEQIDTQIDTNLTGVLRVAHPFVTYFRESKKQGLFITVTSAVAIAASPFASVYTATKYALEGWSESMNYDLNSFGIKFKTVAPGGIKTNFGSTALVLEQHSAYDALWNKMMEGFQDGSLIHFSEPEEIASVIYEAATDEKDQQKYAAGKDAIALSEKREKIGFEAHRKEITQIYKI</sequence>
<organism evidence="4 5">
    <name type="scientific">Flavobacterium piscis</name>
    <dbReference type="NCBI Taxonomy" id="1114874"/>
    <lineage>
        <taxon>Bacteria</taxon>
        <taxon>Pseudomonadati</taxon>
        <taxon>Bacteroidota</taxon>
        <taxon>Flavobacteriia</taxon>
        <taxon>Flavobacteriales</taxon>
        <taxon>Flavobacteriaceae</taxon>
        <taxon>Flavobacterium</taxon>
    </lineage>
</organism>
<gene>
    <name evidence="4" type="ORF">FLP_00975</name>
</gene>
<accession>A0ABX2XUQ1</accession>
<reference evidence="5" key="1">
    <citation type="submission" date="2016-03" db="EMBL/GenBank/DDBJ databases">
        <title>Draft genome sequence of Paenibacillus glacialis DSM 22343.</title>
        <authorList>
            <person name="Shin S.-K."/>
            <person name="Yi H."/>
        </authorList>
    </citation>
    <scope>NUCLEOTIDE SEQUENCE [LARGE SCALE GENOMIC DNA]</scope>
    <source>
        <strain evidence="5">CCUG 60099</strain>
    </source>
</reference>
<proteinExistence type="inferred from homology"/>
<evidence type="ECO:0000256" key="2">
    <source>
        <dbReference type="ARBA" id="ARBA00023002"/>
    </source>
</evidence>
<dbReference type="Proteomes" id="UP000093343">
    <property type="component" value="Unassembled WGS sequence"/>
</dbReference>
<dbReference type="InterPro" id="IPR036291">
    <property type="entry name" value="NAD(P)-bd_dom_sf"/>
</dbReference>
<dbReference type="RefSeq" id="WP_065447629.1">
    <property type="nucleotide sequence ID" value="NZ_LVEN01000001.1"/>
</dbReference>